<name>A0A6J5ZQH0_9ZZZZ</name>
<keyword evidence="8" id="KW-0238">DNA-binding</keyword>
<dbReference type="InterPro" id="IPR027785">
    <property type="entry name" value="UvrD-like_helicase_C"/>
</dbReference>
<keyword evidence="9" id="KW-0234">DNA repair</keyword>
<keyword evidence="5" id="KW-0347">Helicase</keyword>
<dbReference type="GO" id="GO:0008854">
    <property type="term" value="F:exodeoxyribonuclease V activity"/>
    <property type="evidence" value="ECO:0007669"/>
    <property type="project" value="InterPro"/>
</dbReference>
<feature type="domain" description="RecBCD enzyme subunit RecD N-terminal" evidence="12">
    <location>
        <begin position="16"/>
        <end position="134"/>
    </location>
</feature>
<keyword evidence="6" id="KW-0269">Exonuclease</keyword>
<organism evidence="13">
    <name type="scientific">freshwater metagenome</name>
    <dbReference type="NCBI Taxonomy" id="449393"/>
    <lineage>
        <taxon>unclassified sequences</taxon>
        <taxon>metagenomes</taxon>
        <taxon>ecological metagenomes</taxon>
    </lineage>
</organism>
<evidence type="ECO:0000256" key="10">
    <source>
        <dbReference type="ARBA" id="ARBA00023235"/>
    </source>
</evidence>
<accession>A0A6J5ZQH0</accession>
<keyword evidence="2" id="KW-0547">Nucleotide-binding</keyword>
<dbReference type="EMBL" id="CAFAAD010000036">
    <property type="protein sequence ID" value="CAB4789294.1"/>
    <property type="molecule type" value="Genomic_DNA"/>
</dbReference>
<evidence type="ECO:0000313" key="13">
    <source>
        <dbReference type="EMBL" id="CAB4343279.1"/>
    </source>
</evidence>
<dbReference type="Gene3D" id="1.10.10.1020">
    <property type="entry name" value="RecBCD complex, subunit RecD, N-terminal domain"/>
    <property type="match status" value="1"/>
</dbReference>
<dbReference type="Pfam" id="PF13538">
    <property type="entry name" value="UvrD_C_2"/>
    <property type="match status" value="1"/>
</dbReference>
<dbReference type="GO" id="GO:0009338">
    <property type="term" value="C:exodeoxyribonuclease V complex"/>
    <property type="evidence" value="ECO:0007669"/>
    <property type="project" value="InterPro"/>
</dbReference>
<dbReference type="CDD" id="cd17933">
    <property type="entry name" value="DEXSc_RecD-like"/>
    <property type="match status" value="1"/>
</dbReference>
<dbReference type="GO" id="GO:0006310">
    <property type="term" value="P:DNA recombination"/>
    <property type="evidence" value="ECO:0007669"/>
    <property type="project" value="InterPro"/>
</dbReference>
<dbReference type="Gene3D" id="3.40.50.300">
    <property type="entry name" value="P-loop containing nucleotide triphosphate hydrolases"/>
    <property type="match status" value="3"/>
</dbReference>
<evidence type="ECO:0000256" key="5">
    <source>
        <dbReference type="ARBA" id="ARBA00022806"/>
    </source>
</evidence>
<dbReference type="NCBIfam" id="TIGR01447">
    <property type="entry name" value="recD"/>
    <property type="match status" value="1"/>
</dbReference>
<evidence type="ECO:0000313" key="17">
    <source>
        <dbReference type="EMBL" id="CAB4953487.1"/>
    </source>
</evidence>
<dbReference type="GO" id="GO:0006302">
    <property type="term" value="P:double-strand break repair"/>
    <property type="evidence" value="ECO:0007669"/>
    <property type="project" value="InterPro"/>
</dbReference>
<dbReference type="PANTHER" id="PTHR43788">
    <property type="entry name" value="DNA2/NAM7 HELICASE FAMILY MEMBER"/>
    <property type="match status" value="1"/>
</dbReference>
<evidence type="ECO:0000256" key="1">
    <source>
        <dbReference type="ARBA" id="ARBA00022722"/>
    </source>
</evidence>
<dbReference type="PANTHER" id="PTHR43788:SF6">
    <property type="entry name" value="DNA HELICASE B"/>
    <property type="match status" value="1"/>
</dbReference>
<evidence type="ECO:0000256" key="3">
    <source>
        <dbReference type="ARBA" id="ARBA00022763"/>
    </source>
</evidence>
<dbReference type="EMBL" id="CAESAL010000042">
    <property type="protein sequence ID" value="CAB4343279.1"/>
    <property type="molecule type" value="Genomic_DNA"/>
</dbReference>
<protein>
    <submittedName>
        <fullName evidence="13">Unannotated protein</fullName>
    </submittedName>
</protein>
<sequence length="635" mass="67417">MSGVDWISQLEPWRAAGVLNSSDLQVAASIARRNNLVASDAEVVLAMALAARAPRTGHSCLDLENVKAVVSADIESDDETNASLTALEWPADSQAWATKLAESSVVVVADVLLAADGSLGNNTCPFVLNGSLLYLERYWYYEREVARQLFERVSLTPLDLGEEPQASTDLLASFKLTADQDAAVHAALSHSLSVIVGGPGTGKTRTVGALLALLLSSSTSEGPDALRIALAAPTGKAASRMGEAIEGLAASLRTSGLSGAGDLADRMVTADTKTLHSLLGARPGSTRYRFNAANPLPHNVVIVDETSMVSLPLMAHLLDALNANARIVLVGDPGQLASVDAGSVLGDIASPVVEASDLAVGDEPYEKPAGELSSSITVLRKSHRFAAESSVGRFAKAVRRGNTTEAINVLSEPQPPSESDDAVRLVWHSEQVDGPNGARHVRDAAFAAAVTTRKFAEEGNSSAALEALSSVRILCAHRRGPFGVARWNWQFEDWLAGKGTRLSGFYIGRPLLVTTNDSTNKLHNGDLGVVIRLPDGTNRVAFVIEGEVRDISTARLESVETVHAMTIHKSQGSEFDQIVVVLPPTNSRLATRELLYTAVTRARKTVTIIGSKESLENAINNQIVRSSGLRALLWN</sequence>
<dbReference type="Pfam" id="PF21185">
    <property type="entry name" value="RecD_N"/>
    <property type="match status" value="1"/>
</dbReference>
<dbReference type="EMBL" id="CAFAAM010000108">
    <property type="protein sequence ID" value="CAB4806527.1"/>
    <property type="molecule type" value="Genomic_DNA"/>
</dbReference>
<dbReference type="HAMAP" id="MF_01487">
    <property type="entry name" value="RecD"/>
    <property type="match status" value="1"/>
</dbReference>
<gene>
    <name evidence="14" type="ORF">UFOPK1762_01275</name>
    <name evidence="15" type="ORF">UFOPK2969_00658</name>
    <name evidence="16" type="ORF">UFOPK3010_00896</name>
    <name evidence="13" type="ORF">UFOPK3331_01207</name>
    <name evidence="17" type="ORF">UFOPK3785_00985</name>
</gene>
<evidence type="ECO:0000259" key="12">
    <source>
        <dbReference type="Pfam" id="PF21185"/>
    </source>
</evidence>
<evidence type="ECO:0000256" key="2">
    <source>
        <dbReference type="ARBA" id="ARBA00022741"/>
    </source>
</evidence>
<proteinExistence type="inferred from homology"/>
<dbReference type="InterPro" id="IPR006344">
    <property type="entry name" value="RecD"/>
</dbReference>
<dbReference type="InterPro" id="IPR050534">
    <property type="entry name" value="Coronavir_polyprotein_1ab"/>
</dbReference>
<evidence type="ECO:0000256" key="7">
    <source>
        <dbReference type="ARBA" id="ARBA00022840"/>
    </source>
</evidence>
<evidence type="ECO:0000313" key="15">
    <source>
        <dbReference type="EMBL" id="CAB4789294.1"/>
    </source>
</evidence>
<keyword evidence="7" id="KW-0067">ATP-binding</keyword>
<dbReference type="InterPro" id="IPR049550">
    <property type="entry name" value="RecD_N"/>
</dbReference>
<dbReference type="GO" id="GO:0005524">
    <property type="term" value="F:ATP binding"/>
    <property type="evidence" value="ECO:0007669"/>
    <property type="project" value="UniProtKB-KW"/>
</dbReference>
<evidence type="ECO:0000313" key="16">
    <source>
        <dbReference type="EMBL" id="CAB4806527.1"/>
    </source>
</evidence>
<dbReference type="AlphaFoldDB" id="A0A6J5ZQH0"/>
<keyword evidence="4" id="KW-0378">Hydrolase</keyword>
<evidence type="ECO:0000256" key="9">
    <source>
        <dbReference type="ARBA" id="ARBA00023204"/>
    </source>
</evidence>
<evidence type="ECO:0000313" key="14">
    <source>
        <dbReference type="EMBL" id="CAB4589921.1"/>
    </source>
</evidence>
<evidence type="ECO:0000256" key="6">
    <source>
        <dbReference type="ARBA" id="ARBA00022839"/>
    </source>
</evidence>
<keyword evidence="10" id="KW-0413">Isomerase</keyword>
<dbReference type="CDD" id="cd18809">
    <property type="entry name" value="SF1_C_RecD"/>
    <property type="match status" value="1"/>
</dbReference>
<evidence type="ECO:0000259" key="11">
    <source>
        <dbReference type="Pfam" id="PF13538"/>
    </source>
</evidence>
<evidence type="ECO:0000256" key="8">
    <source>
        <dbReference type="ARBA" id="ARBA00023125"/>
    </source>
</evidence>
<keyword evidence="1" id="KW-0540">Nuclease</keyword>
<dbReference type="InterPro" id="IPR027417">
    <property type="entry name" value="P-loop_NTPase"/>
</dbReference>
<dbReference type="Pfam" id="PF13245">
    <property type="entry name" value="AAA_19"/>
    <property type="match status" value="1"/>
</dbReference>
<dbReference type="EMBL" id="CAFBNJ010000044">
    <property type="protein sequence ID" value="CAB4953487.1"/>
    <property type="molecule type" value="Genomic_DNA"/>
</dbReference>
<dbReference type="GO" id="GO:0003677">
    <property type="term" value="F:DNA binding"/>
    <property type="evidence" value="ECO:0007669"/>
    <property type="project" value="UniProtKB-KW"/>
</dbReference>
<keyword evidence="3" id="KW-0227">DNA damage</keyword>
<dbReference type="InterPro" id="IPR041851">
    <property type="entry name" value="RecD_N_sf"/>
</dbReference>
<evidence type="ECO:0000256" key="4">
    <source>
        <dbReference type="ARBA" id="ARBA00022801"/>
    </source>
</evidence>
<dbReference type="EMBL" id="CAEZTY010000050">
    <property type="protein sequence ID" value="CAB4589921.1"/>
    <property type="molecule type" value="Genomic_DNA"/>
</dbReference>
<dbReference type="SUPFAM" id="SSF52540">
    <property type="entry name" value="P-loop containing nucleoside triphosphate hydrolases"/>
    <property type="match status" value="2"/>
</dbReference>
<feature type="domain" description="UvrD-like helicase C-terminal" evidence="11">
    <location>
        <begin position="562"/>
        <end position="609"/>
    </location>
</feature>
<reference evidence="13" key="1">
    <citation type="submission" date="2020-05" db="EMBL/GenBank/DDBJ databases">
        <authorList>
            <person name="Chiriac C."/>
            <person name="Salcher M."/>
            <person name="Ghai R."/>
            <person name="Kavagutti S V."/>
        </authorList>
    </citation>
    <scope>NUCLEOTIDE SEQUENCE</scope>
</reference>
<dbReference type="GO" id="GO:0017116">
    <property type="term" value="F:single-stranded DNA helicase activity"/>
    <property type="evidence" value="ECO:0007669"/>
    <property type="project" value="TreeGrafter"/>
</dbReference>